<dbReference type="Gene3D" id="2.60.120.10">
    <property type="entry name" value="Jelly Rolls"/>
    <property type="match status" value="1"/>
</dbReference>
<keyword evidence="2" id="KW-0804">Transcription</keyword>
<dbReference type="AlphaFoldDB" id="M3THD9"/>
<dbReference type="SUPFAM" id="SSF51182">
    <property type="entry name" value="RmlC-like cupins"/>
    <property type="match status" value="1"/>
</dbReference>
<dbReference type="PANTHER" id="PTHR11019">
    <property type="entry name" value="HTH-TYPE TRANSCRIPTIONAL REGULATOR NIMR"/>
    <property type="match status" value="1"/>
</dbReference>
<dbReference type="EMBL" id="BAOP01000024">
    <property type="protein sequence ID" value="GAC80891.1"/>
    <property type="molecule type" value="Genomic_DNA"/>
</dbReference>
<evidence type="ECO:0000313" key="4">
    <source>
        <dbReference type="EMBL" id="GAC80891.1"/>
    </source>
</evidence>
<dbReference type="Pfam" id="PF07883">
    <property type="entry name" value="Cupin_2"/>
    <property type="match status" value="1"/>
</dbReference>
<dbReference type="OrthoDB" id="2039152at2"/>
<gene>
    <name evidence="4" type="ORF">GM1_024_00090</name>
</gene>
<sequence>MDHVPGRLATLVPENSIRFLGHPTHSHPEPHLVYVSAGSARLEIDGEQVVLGPQESVWLAPDVPHAARYAPGSLVLGPLLSPTTIPPERVHRLGVRPSITTVMTALLGAAPSTAAEVSVFREALDNVLTTLGGPYFALPSPTHPVAATVAREIGLSTEPLDEIAARHGVSTRHLQRLFVAETGIGLHQWRVRSRLNVAIDRLRHGATLTRAAHAAGYSTGSGLRKALHREAGVDVDAVRHAG</sequence>
<dbReference type="STRING" id="410332.SAMN04488550_2984"/>
<evidence type="ECO:0000313" key="5">
    <source>
        <dbReference type="Proteomes" id="UP000035009"/>
    </source>
</evidence>
<dbReference type="PROSITE" id="PS01124">
    <property type="entry name" value="HTH_ARAC_FAMILY_2"/>
    <property type="match status" value="1"/>
</dbReference>
<feature type="domain" description="HTH araC/xylS-type" evidence="3">
    <location>
        <begin position="143"/>
        <end position="241"/>
    </location>
</feature>
<proteinExistence type="predicted"/>
<dbReference type="PANTHER" id="PTHR11019:SF199">
    <property type="entry name" value="HTH-TYPE TRANSCRIPTIONAL REGULATOR NIMR"/>
    <property type="match status" value="1"/>
</dbReference>
<dbReference type="GO" id="GO:0043565">
    <property type="term" value="F:sequence-specific DNA binding"/>
    <property type="evidence" value="ECO:0007669"/>
    <property type="project" value="InterPro"/>
</dbReference>
<name>M3THD9_GORML</name>
<evidence type="ECO:0000259" key="3">
    <source>
        <dbReference type="PROSITE" id="PS01124"/>
    </source>
</evidence>
<dbReference type="GO" id="GO:0003700">
    <property type="term" value="F:DNA-binding transcription factor activity"/>
    <property type="evidence" value="ECO:0007669"/>
    <property type="project" value="InterPro"/>
</dbReference>
<dbReference type="InterPro" id="IPR011051">
    <property type="entry name" value="RmlC_Cupin_sf"/>
</dbReference>
<dbReference type="InterPro" id="IPR014710">
    <property type="entry name" value="RmlC-like_jellyroll"/>
</dbReference>
<dbReference type="InterPro" id="IPR009057">
    <property type="entry name" value="Homeodomain-like_sf"/>
</dbReference>
<evidence type="ECO:0000256" key="2">
    <source>
        <dbReference type="ARBA" id="ARBA00023163"/>
    </source>
</evidence>
<dbReference type="SUPFAM" id="SSF46689">
    <property type="entry name" value="Homeodomain-like"/>
    <property type="match status" value="1"/>
</dbReference>
<reference evidence="4 5" key="1">
    <citation type="submission" date="2013-02" db="EMBL/GenBank/DDBJ databases">
        <title>Whole genome shotgun sequence of Gordonia malaquae NBRC 108250.</title>
        <authorList>
            <person name="Yoshida I."/>
            <person name="Hosoyama A."/>
            <person name="Tsuchikane K."/>
            <person name="Ando Y."/>
            <person name="Baba S."/>
            <person name="Ohji S."/>
            <person name="Hamada M."/>
            <person name="Tamura T."/>
            <person name="Yamazoe A."/>
            <person name="Yamazaki S."/>
            <person name="Fujita N."/>
        </authorList>
    </citation>
    <scope>NUCLEOTIDE SEQUENCE [LARGE SCALE GENOMIC DNA]</scope>
    <source>
        <strain evidence="4 5">NBRC 108250</strain>
    </source>
</reference>
<dbReference type="InterPro" id="IPR018060">
    <property type="entry name" value="HTH_AraC"/>
</dbReference>
<protein>
    <submittedName>
        <fullName evidence="4">Putative AraC family transcriptional regulator</fullName>
    </submittedName>
</protein>
<dbReference type="SMART" id="SM00342">
    <property type="entry name" value="HTH_ARAC"/>
    <property type="match status" value="1"/>
</dbReference>
<accession>M3THD9</accession>
<organism evidence="4 5">
    <name type="scientific">Gordonia malaquae NBRC 108250</name>
    <dbReference type="NCBI Taxonomy" id="1223542"/>
    <lineage>
        <taxon>Bacteria</taxon>
        <taxon>Bacillati</taxon>
        <taxon>Actinomycetota</taxon>
        <taxon>Actinomycetes</taxon>
        <taxon>Mycobacteriales</taxon>
        <taxon>Gordoniaceae</taxon>
        <taxon>Gordonia</taxon>
    </lineage>
</organism>
<dbReference type="eggNOG" id="COG2207">
    <property type="taxonomic scope" value="Bacteria"/>
</dbReference>
<dbReference type="Gene3D" id="1.10.10.60">
    <property type="entry name" value="Homeodomain-like"/>
    <property type="match status" value="1"/>
</dbReference>
<evidence type="ECO:0000256" key="1">
    <source>
        <dbReference type="ARBA" id="ARBA00023015"/>
    </source>
</evidence>
<keyword evidence="1" id="KW-0805">Transcription regulation</keyword>
<keyword evidence="5" id="KW-1185">Reference proteome</keyword>
<dbReference type="RefSeq" id="WP_008380225.1">
    <property type="nucleotide sequence ID" value="NZ_BAOP01000024.1"/>
</dbReference>
<comment type="caution">
    <text evidence="4">The sequence shown here is derived from an EMBL/GenBank/DDBJ whole genome shotgun (WGS) entry which is preliminary data.</text>
</comment>
<dbReference type="InterPro" id="IPR013096">
    <property type="entry name" value="Cupin_2"/>
</dbReference>
<dbReference type="Proteomes" id="UP000035009">
    <property type="component" value="Unassembled WGS sequence"/>
</dbReference>
<dbReference type="Pfam" id="PF12833">
    <property type="entry name" value="HTH_18"/>
    <property type="match status" value="1"/>
</dbReference>